<dbReference type="Pfam" id="PF03992">
    <property type="entry name" value="ABM"/>
    <property type="match status" value="1"/>
</dbReference>
<dbReference type="PROSITE" id="PS51725">
    <property type="entry name" value="ABM"/>
    <property type="match status" value="1"/>
</dbReference>
<dbReference type="Proteomes" id="UP000053274">
    <property type="component" value="Unassembled WGS sequence"/>
</dbReference>
<dbReference type="AlphaFoldDB" id="A0A0R2PE68"/>
<dbReference type="PANTHER" id="PTHR33336">
    <property type="entry name" value="QUINOL MONOOXYGENASE YGIN-RELATED"/>
    <property type="match status" value="1"/>
</dbReference>
<protein>
    <recommendedName>
        <fullName evidence="1">ABM domain-containing protein</fullName>
    </recommendedName>
</protein>
<dbReference type="InterPro" id="IPR011008">
    <property type="entry name" value="Dimeric_a/b-barrel"/>
</dbReference>
<evidence type="ECO:0000313" key="3">
    <source>
        <dbReference type="Proteomes" id="UP000053274"/>
    </source>
</evidence>
<dbReference type="InterPro" id="IPR050744">
    <property type="entry name" value="AI-2_Isomerase_LsrG"/>
</dbReference>
<comment type="caution">
    <text evidence="2">The sequence shown here is derived from an EMBL/GenBank/DDBJ whole genome shotgun (WGS) entry which is preliminary data.</text>
</comment>
<dbReference type="PANTHER" id="PTHR33336:SF15">
    <property type="entry name" value="ABM DOMAIN-CONTAINING PROTEIN"/>
    <property type="match status" value="1"/>
</dbReference>
<reference evidence="2 3" key="1">
    <citation type="submission" date="2015-10" db="EMBL/GenBank/DDBJ databases">
        <title>Metagenome-Assembled Genomes uncover a global brackish microbiome.</title>
        <authorList>
            <person name="Hugerth L.W."/>
            <person name="Larsson J."/>
            <person name="Alneberg J."/>
            <person name="Lindh M.V."/>
            <person name="Legrand C."/>
            <person name="Pinhassi J."/>
            <person name="Andersson A.F."/>
        </authorList>
    </citation>
    <scope>NUCLEOTIDE SEQUENCE [LARGE SCALE GENOMIC DNA]</scope>
    <source>
        <strain evidence="2">BACL15 MAG-120619-bin91</strain>
    </source>
</reference>
<dbReference type="GO" id="GO:0003824">
    <property type="term" value="F:catalytic activity"/>
    <property type="evidence" value="ECO:0007669"/>
    <property type="project" value="TreeGrafter"/>
</dbReference>
<sequence length="99" mass="11378">MSNQEIIMCARFQAKKDKLEVLKGRLLEMVELTSKEEGNLFYNLHVDSKDSTIFYFLEGWKNAEALAFHDQTPYVRAIIADAPELTEDGITVNFMTKIC</sequence>
<name>A0A0R2PE68_9ACTN</name>
<gene>
    <name evidence="2" type="ORF">ABR54_01245</name>
</gene>
<dbReference type="SUPFAM" id="SSF54909">
    <property type="entry name" value="Dimeric alpha+beta barrel"/>
    <property type="match status" value="1"/>
</dbReference>
<dbReference type="EMBL" id="LIAM01000023">
    <property type="protein sequence ID" value="KRO36182.1"/>
    <property type="molecule type" value="Genomic_DNA"/>
</dbReference>
<dbReference type="Gene3D" id="3.30.70.100">
    <property type="match status" value="1"/>
</dbReference>
<dbReference type="InterPro" id="IPR007138">
    <property type="entry name" value="ABM_dom"/>
</dbReference>
<evidence type="ECO:0000259" key="1">
    <source>
        <dbReference type="PROSITE" id="PS51725"/>
    </source>
</evidence>
<accession>A0A0R2PE68</accession>
<organism evidence="2 3">
    <name type="scientific">Actinobacteria bacterium BACL15 MAG-120619-bin91</name>
    <dbReference type="NCBI Taxonomy" id="1655562"/>
    <lineage>
        <taxon>Bacteria</taxon>
        <taxon>Bacillati</taxon>
        <taxon>Actinomycetota</taxon>
        <taxon>Actinomycetes</taxon>
        <taxon>Actinomycetes incertae sedis</taxon>
        <taxon>ac1 cluster</taxon>
    </lineage>
</organism>
<feature type="domain" description="ABM" evidence="1">
    <location>
        <begin position="6"/>
        <end position="94"/>
    </location>
</feature>
<evidence type="ECO:0000313" key="2">
    <source>
        <dbReference type="EMBL" id="KRO36182.1"/>
    </source>
</evidence>
<proteinExistence type="predicted"/>